<feature type="transmembrane region" description="Helical" evidence="1">
    <location>
        <begin position="186"/>
        <end position="213"/>
    </location>
</feature>
<organism evidence="2 3">
    <name type="scientific">Salmonirosea aquatica</name>
    <dbReference type="NCBI Taxonomy" id="2654236"/>
    <lineage>
        <taxon>Bacteria</taxon>
        <taxon>Pseudomonadati</taxon>
        <taxon>Bacteroidota</taxon>
        <taxon>Cytophagia</taxon>
        <taxon>Cytophagales</taxon>
        <taxon>Spirosomataceae</taxon>
        <taxon>Salmonirosea</taxon>
    </lineage>
</organism>
<evidence type="ECO:0000256" key="1">
    <source>
        <dbReference type="SAM" id="Phobius"/>
    </source>
</evidence>
<feature type="transmembrane region" description="Helical" evidence="1">
    <location>
        <begin position="30"/>
        <end position="53"/>
    </location>
</feature>
<feature type="transmembrane region" description="Helical" evidence="1">
    <location>
        <begin position="340"/>
        <end position="355"/>
    </location>
</feature>
<proteinExistence type="predicted"/>
<dbReference type="AlphaFoldDB" id="A0A7C9BSF0"/>
<name>A0A7C9BSF0_9BACT</name>
<protein>
    <recommendedName>
        <fullName evidence="4">Glycosyltransferase RgtA/B/C/D-like domain-containing protein</fullName>
    </recommendedName>
</protein>
<feature type="transmembrane region" description="Helical" evidence="1">
    <location>
        <begin position="284"/>
        <end position="309"/>
    </location>
</feature>
<reference evidence="2 3" key="1">
    <citation type="submission" date="2019-10" db="EMBL/GenBank/DDBJ databases">
        <title>Draft Genome Sequence of Cytophagaceae sp. SJW1-29.</title>
        <authorList>
            <person name="Choi A."/>
        </authorList>
    </citation>
    <scope>NUCLEOTIDE SEQUENCE [LARGE SCALE GENOMIC DNA]</scope>
    <source>
        <strain evidence="2 3">SJW1-29</strain>
    </source>
</reference>
<dbReference type="Proteomes" id="UP000479293">
    <property type="component" value="Unassembled WGS sequence"/>
</dbReference>
<evidence type="ECO:0008006" key="4">
    <source>
        <dbReference type="Google" id="ProtNLM"/>
    </source>
</evidence>
<feature type="transmembrane region" description="Helical" evidence="1">
    <location>
        <begin position="367"/>
        <end position="387"/>
    </location>
</feature>
<dbReference type="RefSeq" id="WP_152761610.1">
    <property type="nucleotide sequence ID" value="NZ_WHLY01000002.1"/>
</dbReference>
<gene>
    <name evidence="2" type="ORF">GBK04_16755</name>
</gene>
<feature type="transmembrane region" description="Helical" evidence="1">
    <location>
        <begin position="141"/>
        <end position="166"/>
    </location>
</feature>
<keyword evidence="1" id="KW-0812">Transmembrane</keyword>
<feature type="transmembrane region" description="Helical" evidence="1">
    <location>
        <begin position="234"/>
        <end position="253"/>
    </location>
</feature>
<accession>A0A7C9BSF0</accession>
<feature type="transmembrane region" description="Helical" evidence="1">
    <location>
        <begin position="109"/>
        <end position="129"/>
    </location>
</feature>
<evidence type="ECO:0000313" key="2">
    <source>
        <dbReference type="EMBL" id="MPR34959.1"/>
    </source>
</evidence>
<evidence type="ECO:0000313" key="3">
    <source>
        <dbReference type="Proteomes" id="UP000479293"/>
    </source>
</evidence>
<keyword evidence="1" id="KW-0472">Membrane</keyword>
<comment type="caution">
    <text evidence="2">The sequence shown here is derived from an EMBL/GenBank/DDBJ whole genome shotgun (WGS) entry which is preliminary data.</text>
</comment>
<dbReference type="EMBL" id="WHLY01000002">
    <property type="protein sequence ID" value="MPR34959.1"/>
    <property type="molecule type" value="Genomic_DNA"/>
</dbReference>
<sequence>MLENLVQAIEGSCGKQTGKFISRPHLSFRLACLCTVLVIVTGGDALISVWSGYAKLAESATWQFLQKQIASPLSALSEYGLFHHTSKMYYRLFPVYLGKLCWGCSLRKLMYFLIGLEYLAGFLFFYFTFKALKPYCENHIALTWLLVGMAFTFLGKIFFWDTYAYFDAFALLFLLMSMKSNNPFLIFSYICLALWTDERSFVASILVGVWWFLDTSSSLHPKTFFRTPLWPLIPQQWAIFLAVTVTISLRWVLSLQFNRPSVASLAQTLAEVKFVLIQQRLVELVPFVTVASFESYWIYIIGTLAILWLYRERWGFILYLMALGASLGISFLVYDMTRSLMYAFPAIFIGIRILARELSPEAFQRMTLYVMLTAVLFPTYYLSHYMWPFFLRILRFE</sequence>
<keyword evidence="3" id="KW-1185">Reference proteome</keyword>
<feature type="transmembrane region" description="Helical" evidence="1">
    <location>
        <begin position="316"/>
        <end position="334"/>
    </location>
</feature>
<keyword evidence="1" id="KW-1133">Transmembrane helix</keyword>